<dbReference type="EMBL" id="VSSQ01007525">
    <property type="protein sequence ID" value="MPM36182.1"/>
    <property type="molecule type" value="Genomic_DNA"/>
</dbReference>
<protein>
    <recommendedName>
        <fullName evidence="1">Methyltransferase domain-containing protein</fullName>
    </recommendedName>
</protein>
<dbReference type="Gene3D" id="3.40.50.150">
    <property type="entry name" value="Vaccinia Virus protein VP39"/>
    <property type="match status" value="1"/>
</dbReference>
<evidence type="ECO:0000313" key="2">
    <source>
        <dbReference type="EMBL" id="MPM36182.1"/>
    </source>
</evidence>
<accession>A0A644Z5T1</accession>
<dbReference type="InterPro" id="IPR041698">
    <property type="entry name" value="Methyltransf_25"/>
</dbReference>
<comment type="caution">
    <text evidence="2">The sequence shown here is derived from an EMBL/GenBank/DDBJ whole genome shotgun (WGS) entry which is preliminary data.</text>
</comment>
<reference evidence="2" key="1">
    <citation type="submission" date="2019-08" db="EMBL/GenBank/DDBJ databases">
        <authorList>
            <person name="Kucharzyk K."/>
            <person name="Murdoch R.W."/>
            <person name="Higgins S."/>
            <person name="Loffler F."/>
        </authorList>
    </citation>
    <scope>NUCLEOTIDE SEQUENCE</scope>
</reference>
<name>A0A644Z5T1_9ZZZZ</name>
<organism evidence="2">
    <name type="scientific">bioreactor metagenome</name>
    <dbReference type="NCBI Taxonomy" id="1076179"/>
    <lineage>
        <taxon>unclassified sequences</taxon>
        <taxon>metagenomes</taxon>
        <taxon>ecological metagenomes</taxon>
    </lineage>
</organism>
<proteinExistence type="predicted"/>
<dbReference type="AlphaFoldDB" id="A0A644Z5T1"/>
<feature type="domain" description="Methyltransferase" evidence="1">
    <location>
        <begin position="104"/>
        <end position="184"/>
    </location>
</feature>
<dbReference type="SUPFAM" id="SSF53335">
    <property type="entry name" value="S-adenosyl-L-methionine-dependent methyltransferases"/>
    <property type="match status" value="1"/>
</dbReference>
<gene>
    <name evidence="2" type="ORF">SDC9_82777</name>
</gene>
<evidence type="ECO:0000259" key="1">
    <source>
        <dbReference type="Pfam" id="PF13649"/>
    </source>
</evidence>
<dbReference type="InterPro" id="IPR029063">
    <property type="entry name" value="SAM-dependent_MTases_sf"/>
</dbReference>
<sequence>MSGLAKMKQPGCPALCAAKQAVRKRRDSRNPLVRLGVSILYALWKGAQSVFRFCTDANYRSILLLRLTKGGKIHQTTPTTGMDRYPAIFSACRDYFADRPDLKILSFGCSTGEEVLTLRKYFPHAHIIGADVNRRSLAACRRLPVDERVRFVYSSPKQISENGPYDAIFCMAVFQRTPQLVTAKGMESLHKIYPFERFERQVTELDGLLNPQGLLVVHYSQYSLEDTAVSFQYKALGQYDQEDYKASVFDRNSRLVKSPPSRNSVFIKQGQDT</sequence>
<dbReference type="Pfam" id="PF13649">
    <property type="entry name" value="Methyltransf_25"/>
    <property type="match status" value="1"/>
</dbReference>